<proteinExistence type="predicted"/>
<feature type="domain" description="3D" evidence="2">
    <location>
        <begin position="74"/>
        <end position="123"/>
    </location>
</feature>
<dbReference type="EMBL" id="LAZR01010993">
    <property type="protein sequence ID" value="KKM63968.1"/>
    <property type="molecule type" value="Genomic_DNA"/>
</dbReference>
<dbReference type="PANTHER" id="PTHR39160:SF4">
    <property type="entry name" value="RESUSCITATION-PROMOTING FACTOR RPFB"/>
    <property type="match status" value="1"/>
</dbReference>
<name>A0A0F9J332_9ZZZZ</name>
<dbReference type="InterPro" id="IPR059180">
    <property type="entry name" value="3D_YorM"/>
</dbReference>
<protein>
    <recommendedName>
        <fullName evidence="2">3D domain-containing protein</fullName>
    </recommendedName>
</protein>
<evidence type="ECO:0000256" key="1">
    <source>
        <dbReference type="ARBA" id="ARBA00022729"/>
    </source>
</evidence>
<feature type="non-terminal residue" evidence="3">
    <location>
        <position position="127"/>
    </location>
</feature>
<sequence>MRQRIQTTMLICVCCMIPVLVGMRILSHGAGNEAQGGAIYTVTAYCPCEKCCGEFADGITASGVNLNGFLGLCIAAPPEIPFGTIMEIPGYGIAAVADRGGKIKGNRLDVYFPTHQEALNWGVQELK</sequence>
<comment type="caution">
    <text evidence="3">The sequence shown here is derived from an EMBL/GenBank/DDBJ whole genome shotgun (WGS) entry which is preliminary data.</text>
</comment>
<evidence type="ECO:0000313" key="3">
    <source>
        <dbReference type="EMBL" id="KKM63968.1"/>
    </source>
</evidence>
<accession>A0A0F9J332</accession>
<evidence type="ECO:0000259" key="2">
    <source>
        <dbReference type="Pfam" id="PF06725"/>
    </source>
</evidence>
<dbReference type="InterPro" id="IPR051933">
    <property type="entry name" value="Resuscitation_pf_RpfB"/>
</dbReference>
<dbReference type="GO" id="GO:0009254">
    <property type="term" value="P:peptidoglycan turnover"/>
    <property type="evidence" value="ECO:0007669"/>
    <property type="project" value="InterPro"/>
</dbReference>
<keyword evidence="1" id="KW-0732">Signal</keyword>
<gene>
    <name evidence="3" type="ORF">LCGC14_1506180</name>
</gene>
<dbReference type="InterPro" id="IPR010611">
    <property type="entry name" value="3D_dom"/>
</dbReference>
<organism evidence="3">
    <name type="scientific">marine sediment metagenome</name>
    <dbReference type="NCBI Taxonomy" id="412755"/>
    <lineage>
        <taxon>unclassified sequences</taxon>
        <taxon>metagenomes</taxon>
        <taxon>ecological metagenomes</taxon>
    </lineage>
</organism>
<reference evidence="3" key="1">
    <citation type="journal article" date="2015" name="Nature">
        <title>Complex archaea that bridge the gap between prokaryotes and eukaryotes.</title>
        <authorList>
            <person name="Spang A."/>
            <person name="Saw J.H."/>
            <person name="Jorgensen S.L."/>
            <person name="Zaremba-Niedzwiedzka K."/>
            <person name="Martijn J."/>
            <person name="Lind A.E."/>
            <person name="van Eijk R."/>
            <person name="Schleper C."/>
            <person name="Guy L."/>
            <person name="Ettema T.J."/>
        </authorList>
    </citation>
    <scope>NUCLEOTIDE SEQUENCE</scope>
</reference>
<dbReference type="GO" id="GO:0019867">
    <property type="term" value="C:outer membrane"/>
    <property type="evidence" value="ECO:0007669"/>
    <property type="project" value="InterPro"/>
</dbReference>
<dbReference type="GO" id="GO:0004553">
    <property type="term" value="F:hydrolase activity, hydrolyzing O-glycosyl compounds"/>
    <property type="evidence" value="ECO:0007669"/>
    <property type="project" value="InterPro"/>
</dbReference>
<dbReference type="Pfam" id="PF06725">
    <property type="entry name" value="3D"/>
    <property type="match status" value="1"/>
</dbReference>
<dbReference type="PANTHER" id="PTHR39160">
    <property type="entry name" value="CELL WALL-BINDING PROTEIN YOCH"/>
    <property type="match status" value="1"/>
</dbReference>
<dbReference type="CDD" id="cd14667">
    <property type="entry name" value="3D_containing_proteins"/>
    <property type="match status" value="1"/>
</dbReference>
<dbReference type="AlphaFoldDB" id="A0A0F9J332"/>